<dbReference type="Pfam" id="PF00651">
    <property type="entry name" value="BTB"/>
    <property type="match status" value="1"/>
</dbReference>
<dbReference type="InterPro" id="IPR011333">
    <property type="entry name" value="SKP1/BTB/POZ_sf"/>
</dbReference>
<dbReference type="SMART" id="SM00225">
    <property type="entry name" value="BTB"/>
    <property type="match status" value="1"/>
</dbReference>
<evidence type="ECO:0000259" key="1">
    <source>
        <dbReference type="PROSITE" id="PS50097"/>
    </source>
</evidence>
<comment type="caution">
    <text evidence="2">The sequence shown here is derived from an EMBL/GenBank/DDBJ whole genome shotgun (WGS) entry which is preliminary data.</text>
</comment>
<dbReference type="PROSITE" id="PS50097">
    <property type="entry name" value="BTB"/>
    <property type="match status" value="1"/>
</dbReference>
<gene>
    <name evidence="2" type="ORF">Naga_100158g1</name>
</gene>
<evidence type="ECO:0000313" key="2">
    <source>
        <dbReference type="EMBL" id="EWM23294.1"/>
    </source>
</evidence>
<accession>W7TSG1</accession>
<dbReference type="SUPFAM" id="SSF54695">
    <property type="entry name" value="POZ domain"/>
    <property type="match status" value="1"/>
</dbReference>
<dbReference type="AlphaFoldDB" id="W7TSG1"/>
<reference evidence="2 3" key="1">
    <citation type="journal article" date="2014" name="Mol. Plant">
        <title>Chromosome Scale Genome Assembly and Transcriptome Profiling of Nannochloropsis gaditana in Nitrogen Depletion.</title>
        <authorList>
            <person name="Corteggiani Carpinelli E."/>
            <person name="Telatin A."/>
            <person name="Vitulo N."/>
            <person name="Forcato C."/>
            <person name="D'Angelo M."/>
            <person name="Schiavon R."/>
            <person name="Vezzi A."/>
            <person name="Giacometti G.M."/>
            <person name="Morosinotto T."/>
            <person name="Valle G."/>
        </authorList>
    </citation>
    <scope>NUCLEOTIDE SEQUENCE [LARGE SCALE GENOMIC DNA]</scope>
    <source>
        <strain evidence="2 3">B-31</strain>
    </source>
</reference>
<organism evidence="2 3">
    <name type="scientific">Nannochloropsis gaditana</name>
    <dbReference type="NCBI Taxonomy" id="72520"/>
    <lineage>
        <taxon>Eukaryota</taxon>
        <taxon>Sar</taxon>
        <taxon>Stramenopiles</taxon>
        <taxon>Ochrophyta</taxon>
        <taxon>Eustigmatophyceae</taxon>
        <taxon>Eustigmatales</taxon>
        <taxon>Monodopsidaceae</taxon>
        <taxon>Nannochloropsis</taxon>
    </lineage>
</organism>
<name>W7TSG1_9STRA</name>
<feature type="domain" description="BTB" evidence="1">
    <location>
        <begin position="41"/>
        <end position="99"/>
    </location>
</feature>
<protein>
    <recommendedName>
        <fullName evidence="1">BTB domain-containing protein</fullName>
    </recommendedName>
</protein>
<dbReference type="EMBL" id="AZIL01001692">
    <property type="protein sequence ID" value="EWM23294.1"/>
    <property type="molecule type" value="Genomic_DNA"/>
</dbReference>
<dbReference type="OrthoDB" id="6020506at2759"/>
<dbReference type="Gene3D" id="3.30.710.10">
    <property type="entry name" value="Potassium Channel Kv1.1, Chain A"/>
    <property type="match status" value="1"/>
</dbReference>
<dbReference type="PANTHER" id="PTHR24413">
    <property type="entry name" value="SPECKLE-TYPE POZ PROTEIN"/>
    <property type="match status" value="1"/>
</dbReference>
<proteinExistence type="predicted"/>
<dbReference type="InterPro" id="IPR000210">
    <property type="entry name" value="BTB/POZ_dom"/>
</dbReference>
<dbReference type="Proteomes" id="UP000019335">
    <property type="component" value="Chromosome 17"/>
</dbReference>
<sequence>MGGILADGGIFPDCYIACEANGGREGGKEGGREGGSVACAAHRSILAARSERMAAHFRFAEMGEGEKEGTPTFVFPSLSASTLKPFLTYLYTGRLPELEEGREEGGEKSGRWRTETLMELAVVADEFLLPGLVRECEWELCLSQDYIKGEGTEETGADAEVEAAARLFKLTNLLPGMSLLRAQSALRLVKGCKYVLQGMGEGGCQDGEDEGEVLLKEAIDCLMDK</sequence>
<evidence type="ECO:0000313" key="3">
    <source>
        <dbReference type="Proteomes" id="UP000019335"/>
    </source>
</evidence>
<keyword evidence="3" id="KW-1185">Reference proteome</keyword>